<dbReference type="PANTHER" id="PTHR37036">
    <property type="match status" value="1"/>
</dbReference>
<dbReference type="Proteomes" id="UP000019248">
    <property type="component" value="Unassembled WGS sequence"/>
</dbReference>
<organism evidence="1 2">
    <name type="scientific">Listeria riparia FSL S10-1204</name>
    <dbReference type="NCBI Taxonomy" id="1265816"/>
    <lineage>
        <taxon>Bacteria</taxon>
        <taxon>Bacillati</taxon>
        <taxon>Bacillota</taxon>
        <taxon>Bacilli</taxon>
        <taxon>Bacillales</taxon>
        <taxon>Listeriaceae</taxon>
        <taxon>Listeria</taxon>
    </lineage>
</organism>
<dbReference type="RefSeq" id="WP_036099539.1">
    <property type="nucleotide sequence ID" value="NZ_AODL01000005.1"/>
</dbReference>
<dbReference type="PANTHER" id="PTHR37036:SF2">
    <property type="entry name" value="DUF1861 FAMILY PROTEIN"/>
    <property type="match status" value="1"/>
</dbReference>
<protein>
    <recommendedName>
        <fullName evidence="3">DUF1861 family protein</fullName>
    </recommendedName>
</protein>
<dbReference type="Pfam" id="PF08950">
    <property type="entry name" value="DUF1861"/>
    <property type="match status" value="1"/>
</dbReference>
<evidence type="ECO:0000313" key="1">
    <source>
        <dbReference type="EMBL" id="EUJ46118.1"/>
    </source>
</evidence>
<dbReference type="SUPFAM" id="SSF75005">
    <property type="entry name" value="Arabinanase/levansucrase/invertase"/>
    <property type="match status" value="1"/>
</dbReference>
<dbReference type="EMBL" id="AODL01000005">
    <property type="protein sequence ID" value="EUJ46118.1"/>
    <property type="molecule type" value="Genomic_DNA"/>
</dbReference>
<dbReference type="OrthoDB" id="7544904at2"/>
<accession>W7DL11</accession>
<gene>
    <name evidence="1" type="ORF">PRIP_03838</name>
</gene>
<name>W7DL11_9LIST</name>
<evidence type="ECO:0008006" key="3">
    <source>
        <dbReference type="Google" id="ProtNLM"/>
    </source>
</evidence>
<dbReference type="AlphaFoldDB" id="W7DL11"/>
<comment type="caution">
    <text evidence="1">The sequence shown here is derived from an EMBL/GenBank/DDBJ whole genome shotgun (WGS) entry which is preliminary data.</text>
</comment>
<evidence type="ECO:0000313" key="2">
    <source>
        <dbReference type="Proteomes" id="UP000019248"/>
    </source>
</evidence>
<keyword evidence="2" id="KW-1185">Reference proteome</keyword>
<reference evidence="1 2" key="1">
    <citation type="journal article" date="2014" name="Int. J. Syst. Evol. Microbiol.">
        <title>Listeria floridensis sp. nov., Listeria aquatica sp. nov., Listeria cornellensis sp. nov., Listeria riparia sp. nov. and Listeria grandensis sp. nov., from agricultural and natural environments.</title>
        <authorList>
            <person name="den Bakker H.C."/>
            <person name="Warchocki S."/>
            <person name="Wright E.M."/>
            <person name="Allred A.F."/>
            <person name="Ahlstrom C."/>
            <person name="Manuel C.S."/>
            <person name="Stasiewicz M.J."/>
            <person name="Burrell A."/>
            <person name="Roof S."/>
            <person name="Strawn L."/>
            <person name="Fortes E.D."/>
            <person name="Nightingale K.K."/>
            <person name="Kephart D."/>
            <person name="Wiedmann M."/>
        </authorList>
    </citation>
    <scope>NUCLEOTIDE SEQUENCE [LARGE SCALE GENOMIC DNA]</scope>
    <source>
        <strain evidence="1 2">FSL S10-1204</strain>
    </source>
</reference>
<proteinExistence type="predicted"/>
<dbReference type="InterPro" id="IPR023296">
    <property type="entry name" value="Glyco_hydro_beta-prop_sf"/>
</dbReference>
<dbReference type="InterPro" id="IPR015045">
    <property type="entry name" value="MPT-1-like_LmxM"/>
</dbReference>
<dbReference type="Gene3D" id="2.115.10.20">
    <property type="entry name" value="Glycosyl hydrolase domain, family 43"/>
    <property type="match status" value="1"/>
</dbReference>
<sequence length="307" mass="33871">MKEIVKLLKEYREKNEAMAVERLRFIGCSDLDVYNITAPFNVNGMEVIAGRIEARDSEMAHIGFFEKQNDAWVLLENTTELALQDPFVTKIDNAWIIGGVEVFPSAENPAKLAWRTCLYRGMSLNDLTLVFRGPVGMKDLRLKQLANGEIAVFTRSQGKKGGRGKIGFCLVKNLAELTVACVEEAPLLAPHFADEEWGGANEIHLLKNGQLGVLGHIANFDSTGNRHYYAAVCVIDPATSEIVVPMTIISERADFLEGPAKRPDLVDVVFSGGLIRKPNGTADLYAGISDADAQKRVIRDPFMKFEG</sequence>
<dbReference type="PATRIC" id="fig|1265816.5.peg.754"/>